<dbReference type="AlphaFoldDB" id="A0A0B6YJR7"/>
<evidence type="ECO:0000313" key="1">
    <source>
        <dbReference type="EMBL" id="CEK56414.1"/>
    </source>
</evidence>
<gene>
    <name evidence="1" type="primary">ORF27592</name>
</gene>
<reference evidence="1" key="1">
    <citation type="submission" date="2014-12" db="EMBL/GenBank/DDBJ databases">
        <title>Insight into the proteome of Arion vulgaris.</title>
        <authorList>
            <person name="Aradska J."/>
            <person name="Bulat T."/>
            <person name="Smidak R."/>
            <person name="Sarate P."/>
            <person name="Gangsoo J."/>
            <person name="Sialana F."/>
            <person name="Bilban M."/>
            <person name="Lubec G."/>
        </authorList>
    </citation>
    <scope>NUCLEOTIDE SEQUENCE</scope>
    <source>
        <tissue evidence="1">Skin</tissue>
    </source>
</reference>
<name>A0A0B6YJR7_9EUPU</name>
<protein>
    <submittedName>
        <fullName evidence="1">Uncharacterized protein</fullName>
    </submittedName>
</protein>
<proteinExistence type="predicted"/>
<dbReference type="EMBL" id="HACG01009549">
    <property type="protein sequence ID" value="CEK56414.1"/>
    <property type="molecule type" value="Transcribed_RNA"/>
</dbReference>
<organism evidence="1">
    <name type="scientific">Arion vulgaris</name>
    <dbReference type="NCBI Taxonomy" id="1028688"/>
    <lineage>
        <taxon>Eukaryota</taxon>
        <taxon>Metazoa</taxon>
        <taxon>Spiralia</taxon>
        <taxon>Lophotrochozoa</taxon>
        <taxon>Mollusca</taxon>
        <taxon>Gastropoda</taxon>
        <taxon>Heterobranchia</taxon>
        <taxon>Euthyneura</taxon>
        <taxon>Panpulmonata</taxon>
        <taxon>Eupulmonata</taxon>
        <taxon>Stylommatophora</taxon>
        <taxon>Helicina</taxon>
        <taxon>Arionoidea</taxon>
        <taxon>Arionidae</taxon>
        <taxon>Arion</taxon>
    </lineage>
</organism>
<accession>A0A0B6YJR7</accession>
<sequence>RSKKIKENLHLHHHPLGLSPTANLASTSLLAPPTLLLPSTIFIINSTKPSAVGTLLQLQLVLLLTSAIAPQLSVKSVHLRCGCWQKYQCRNRVSTW</sequence>
<feature type="non-terminal residue" evidence="1">
    <location>
        <position position="1"/>
    </location>
</feature>